<organism evidence="3 4">
    <name type="scientific">Virgisporangium ochraceum</name>
    <dbReference type="NCBI Taxonomy" id="65505"/>
    <lineage>
        <taxon>Bacteria</taxon>
        <taxon>Bacillati</taxon>
        <taxon>Actinomycetota</taxon>
        <taxon>Actinomycetes</taxon>
        <taxon>Micromonosporales</taxon>
        <taxon>Micromonosporaceae</taxon>
        <taxon>Virgisporangium</taxon>
    </lineage>
</organism>
<name>A0A8J4A4Y0_9ACTN</name>
<gene>
    <name evidence="3" type="ORF">Voc01_101130</name>
</gene>
<dbReference type="AlphaFoldDB" id="A0A8J4A4Y0"/>
<feature type="transmembrane region" description="Helical" evidence="2">
    <location>
        <begin position="376"/>
        <end position="395"/>
    </location>
</feature>
<keyword evidence="2" id="KW-0812">Transmembrane</keyword>
<dbReference type="EMBL" id="BOPH01000151">
    <property type="protein sequence ID" value="GIJ75196.1"/>
    <property type="molecule type" value="Genomic_DNA"/>
</dbReference>
<keyword evidence="4" id="KW-1185">Reference proteome</keyword>
<feature type="transmembrane region" description="Helical" evidence="2">
    <location>
        <begin position="55"/>
        <end position="73"/>
    </location>
</feature>
<dbReference type="RefSeq" id="WP_203934964.1">
    <property type="nucleotide sequence ID" value="NZ_BOPH01000151.1"/>
</dbReference>
<feature type="transmembrane region" description="Helical" evidence="2">
    <location>
        <begin position="31"/>
        <end position="50"/>
    </location>
</feature>
<evidence type="ECO:0000256" key="1">
    <source>
        <dbReference type="SAM" id="MobiDB-lite"/>
    </source>
</evidence>
<feature type="compositionally biased region" description="Low complexity" evidence="1">
    <location>
        <begin position="445"/>
        <end position="463"/>
    </location>
</feature>
<feature type="compositionally biased region" description="Basic and acidic residues" evidence="1">
    <location>
        <begin position="464"/>
        <end position="477"/>
    </location>
</feature>
<evidence type="ECO:0000313" key="4">
    <source>
        <dbReference type="Proteomes" id="UP000635606"/>
    </source>
</evidence>
<feature type="transmembrane region" description="Helical" evidence="2">
    <location>
        <begin position="415"/>
        <end position="435"/>
    </location>
</feature>
<evidence type="ECO:0000313" key="3">
    <source>
        <dbReference type="EMBL" id="GIJ75196.1"/>
    </source>
</evidence>
<accession>A0A8J4A4Y0</accession>
<feature type="transmembrane region" description="Helical" evidence="2">
    <location>
        <begin position="340"/>
        <end position="364"/>
    </location>
</feature>
<comment type="caution">
    <text evidence="3">The sequence shown here is derived from an EMBL/GenBank/DDBJ whole genome shotgun (WGS) entry which is preliminary data.</text>
</comment>
<sequence>MTAVLVALATVVVIGWPLAFALTGRVLLGTLLAPLTAGLVAAVSAVLMIVVGGRLVFWLVPLALASFVVAFVVHRRQLGPSAPHAGPVDVAFFTVPLLAPAIDVLQSPISWDSHAIYWTRAGAFTQDSAFVRYHLGDVVYRYSHTDYPPLVPASVATGWATGGVDFFSAQFVTTALTLSAIVMLAYAVRVATAGGPVWASRVAASAVALGVWTGAPLVLAAGYTDHLWTAAAVAGGLLLLLGSGPRALPVLLLTVAALTKNEGLIAAGIVAVVVTARTWRAPLRAAPVWVPVGAGVLWSVVGRVFHAESDLLANGGGERIVQVLTVHPTMRFRFDQTVDAMWSAGGKLVAVAAVVAVVGALLLRPYRTRIGIGADWPLWAVLVLFGGALVFTYLISPHRLTWHLPTSIDRTMVPLLVLASASAACWAVTAVEAFLRPSLSPPPATVTDDGPAVPDDGPAVPDDGPARFEVPRQRESSESTVPTTRGAERP</sequence>
<dbReference type="Proteomes" id="UP000635606">
    <property type="component" value="Unassembled WGS sequence"/>
</dbReference>
<protein>
    <submittedName>
        <fullName evidence="3">Uncharacterized protein</fullName>
    </submittedName>
</protein>
<feature type="transmembrane region" description="Helical" evidence="2">
    <location>
        <begin position="198"/>
        <end position="220"/>
    </location>
</feature>
<evidence type="ECO:0000256" key="2">
    <source>
        <dbReference type="SAM" id="Phobius"/>
    </source>
</evidence>
<reference evidence="3" key="1">
    <citation type="submission" date="2021-01" db="EMBL/GenBank/DDBJ databases">
        <title>Whole genome shotgun sequence of Virgisporangium ochraceum NBRC 16418.</title>
        <authorList>
            <person name="Komaki H."/>
            <person name="Tamura T."/>
        </authorList>
    </citation>
    <scope>NUCLEOTIDE SEQUENCE</scope>
    <source>
        <strain evidence="3">NBRC 16418</strain>
    </source>
</reference>
<proteinExistence type="predicted"/>
<feature type="region of interest" description="Disordered" evidence="1">
    <location>
        <begin position="441"/>
        <end position="490"/>
    </location>
</feature>
<keyword evidence="2" id="KW-1133">Transmembrane helix</keyword>
<keyword evidence="2" id="KW-0472">Membrane</keyword>
<feature type="transmembrane region" description="Helical" evidence="2">
    <location>
        <begin position="167"/>
        <end position="186"/>
    </location>
</feature>
<feature type="transmembrane region" description="Helical" evidence="2">
    <location>
        <begin position="250"/>
        <end position="274"/>
    </location>
</feature>